<proteinExistence type="predicted"/>
<evidence type="ECO:0000259" key="5">
    <source>
        <dbReference type="Pfam" id="PF01258"/>
    </source>
</evidence>
<keyword evidence="7" id="KW-1185">Reference proteome</keyword>
<gene>
    <name evidence="6" type="ORF">EBB_06065</name>
</gene>
<protein>
    <submittedName>
        <fullName evidence="6">TraR/DksA C4-type zinc finger protein</fullName>
    </submittedName>
</protein>
<evidence type="ECO:0000256" key="2">
    <source>
        <dbReference type="ARBA" id="ARBA00022771"/>
    </source>
</evidence>
<dbReference type="InterPro" id="IPR000962">
    <property type="entry name" value="Znf_DskA_TraR"/>
</dbReference>
<dbReference type="RefSeq" id="WP_192392893.1">
    <property type="nucleotide sequence ID" value="NZ_CAJHIU010000001.1"/>
</dbReference>
<reference evidence="6 7" key="1">
    <citation type="submission" date="2020-09" db="EMBL/GenBank/DDBJ databases">
        <title>Methylomonas albis sp. nov. and Methylomonas fluvii sp. nov.: Two cold-adapted methanotrophs from the River Elbe and an amended description of Methylovulum psychrotolerans strain Eb1.</title>
        <authorList>
            <person name="Bussmann I.K."/>
            <person name="Klings K.-W."/>
            <person name="Warnstedt J."/>
            <person name="Hoppert M."/>
            <person name="Saborowski A."/>
            <person name="Horn F."/>
            <person name="Liebner S."/>
        </authorList>
    </citation>
    <scope>NUCLEOTIDE SEQUENCE [LARGE SCALE GENOMIC DNA]</scope>
    <source>
        <strain evidence="6 7">EbB</strain>
    </source>
</reference>
<evidence type="ECO:0000313" key="6">
    <source>
        <dbReference type="EMBL" id="MBD9360100.1"/>
    </source>
</evidence>
<accession>A0ABR9DAV9</accession>
<dbReference type="Gene3D" id="1.20.120.910">
    <property type="entry name" value="DksA, coiled-coil domain"/>
    <property type="match status" value="1"/>
</dbReference>
<feature type="domain" description="Zinc finger DksA/TraR C4-type" evidence="5">
    <location>
        <begin position="9"/>
        <end position="37"/>
    </location>
</feature>
<dbReference type="EMBL" id="JACXST010000001">
    <property type="protein sequence ID" value="MBD9360100.1"/>
    <property type="molecule type" value="Genomic_DNA"/>
</dbReference>
<evidence type="ECO:0000256" key="3">
    <source>
        <dbReference type="ARBA" id="ARBA00022833"/>
    </source>
</evidence>
<sequence>MKPKATQLSFCSRCGDEIPPDELQFLPNTSLCAFCYNTQLEYRDIHHSGVKISKPVLTLVPQNPKVQDSNAA</sequence>
<dbReference type="PROSITE" id="PS51128">
    <property type="entry name" value="ZF_DKSA_2"/>
    <property type="match status" value="1"/>
</dbReference>
<keyword evidence="3" id="KW-0862">Zinc</keyword>
<evidence type="ECO:0000256" key="1">
    <source>
        <dbReference type="ARBA" id="ARBA00022723"/>
    </source>
</evidence>
<name>A0ABR9DAV9_9GAMM</name>
<evidence type="ECO:0000313" key="7">
    <source>
        <dbReference type="Proteomes" id="UP000641152"/>
    </source>
</evidence>
<evidence type="ECO:0000256" key="4">
    <source>
        <dbReference type="PROSITE-ProRule" id="PRU00510"/>
    </source>
</evidence>
<dbReference type="Pfam" id="PF01258">
    <property type="entry name" value="zf-dskA_traR"/>
    <property type="match status" value="1"/>
</dbReference>
<dbReference type="Proteomes" id="UP000641152">
    <property type="component" value="Unassembled WGS sequence"/>
</dbReference>
<keyword evidence="1" id="KW-0479">Metal-binding</keyword>
<feature type="zinc finger region" description="dksA C4-type" evidence="4">
    <location>
        <begin position="11"/>
        <end position="35"/>
    </location>
</feature>
<organism evidence="6 7">
    <name type="scientific">Methylomonas fluvii</name>
    <dbReference type="NCBI Taxonomy" id="1854564"/>
    <lineage>
        <taxon>Bacteria</taxon>
        <taxon>Pseudomonadati</taxon>
        <taxon>Pseudomonadota</taxon>
        <taxon>Gammaproteobacteria</taxon>
        <taxon>Methylococcales</taxon>
        <taxon>Methylococcaceae</taxon>
        <taxon>Methylomonas</taxon>
    </lineage>
</organism>
<comment type="caution">
    <text evidence="6">The sequence shown here is derived from an EMBL/GenBank/DDBJ whole genome shotgun (WGS) entry which is preliminary data.</text>
</comment>
<keyword evidence="2" id="KW-0863">Zinc-finger</keyword>